<name>A0A1H3W0G9_9BACT</name>
<evidence type="ECO:0008006" key="3">
    <source>
        <dbReference type="Google" id="ProtNLM"/>
    </source>
</evidence>
<dbReference type="OrthoDB" id="5397789at2"/>
<keyword evidence="2" id="KW-1185">Reference proteome</keyword>
<dbReference type="EMBL" id="FNQN01000001">
    <property type="protein sequence ID" value="SDZ80546.1"/>
    <property type="molecule type" value="Genomic_DNA"/>
</dbReference>
<sequence>MRCPICGSYEQMTLEIKSDQFNESLVECSACDSSWSINHGHADMIVDTQLLSFIEGQSECVEADDYTWAA</sequence>
<proteinExistence type="predicted"/>
<dbReference type="AlphaFoldDB" id="A0A1H3W0G9"/>
<evidence type="ECO:0000313" key="2">
    <source>
        <dbReference type="Proteomes" id="UP000199409"/>
    </source>
</evidence>
<evidence type="ECO:0000313" key="1">
    <source>
        <dbReference type="EMBL" id="SDZ80546.1"/>
    </source>
</evidence>
<gene>
    <name evidence="1" type="ORF">SAMN05660420_00401</name>
</gene>
<accession>A0A1H3W0G9</accession>
<protein>
    <recommendedName>
        <fullName evidence="3">AXH domain-containing protein</fullName>
    </recommendedName>
</protein>
<organism evidence="1 2">
    <name type="scientific">Desulfuromusa kysingii</name>
    <dbReference type="NCBI Taxonomy" id="37625"/>
    <lineage>
        <taxon>Bacteria</taxon>
        <taxon>Pseudomonadati</taxon>
        <taxon>Thermodesulfobacteriota</taxon>
        <taxon>Desulfuromonadia</taxon>
        <taxon>Desulfuromonadales</taxon>
        <taxon>Geopsychrobacteraceae</taxon>
        <taxon>Desulfuromusa</taxon>
    </lineage>
</organism>
<reference evidence="1 2" key="1">
    <citation type="submission" date="2016-10" db="EMBL/GenBank/DDBJ databases">
        <authorList>
            <person name="de Groot N.N."/>
        </authorList>
    </citation>
    <scope>NUCLEOTIDE SEQUENCE [LARGE SCALE GENOMIC DNA]</scope>
    <source>
        <strain evidence="1 2">DSM 7343</strain>
    </source>
</reference>
<dbReference type="Proteomes" id="UP000199409">
    <property type="component" value="Unassembled WGS sequence"/>
</dbReference>
<dbReference type="RefSeq" id="WP_092344254.1">
    <property type="nucleotide sequence ID" value="NZ_FNQN01000001.1"/>
</dbReference>